<feature type="compositionally biased region" description="Low complexity" evidence="5">
    <location>
        <begin position="1"/>
        <end position="12"/>
    </location>
</feature>
<sequence length="226" mass="23850">MERAGRAAAGQRGEPDRGDRAVLGRAPVEAGEVGRDQSRAGGVDQDVRVRELPGVLHAHAAEPDAAEVEVRLCGMGEQGQYLRDGRADAALTHRPFDSLAGFGTEDLLTEEQVVVLPAGHPLAARTSLSLAEVSDVPGLPMARWPNPDGSYPPGPGPEIHDQSQLAQTIALGRALAVICESARAWLWSGHVAVPLVDATQVTTVLAWPPHSRSRALAGLVRTATRL</sequence>
<evidence type="ECO:0000259" key="6">
    <source>
        <dbReference type="Pfam" id="PF03466"/>
    </source>
</evidence>
<name>A0ABT2J6K7_9PSEU</name>
<evidence type="ECO:0000313" key="8">
    <source>
        <dbReference type="Proteomes" id="UP001156441"/>
    </source>
</evidence>
<keyword evidence="3" id="KW-0238">DNA-binding</keyword>
<dbReference type="Proteomes" id="UP001156441">
    <property type="component" value="Unassembled WGS sequence"/>
</dbReference>
<feature type="region of interest" description="Disordered" evidence="5">
    <location>
        <begin position="1"/>
        <end position="43"/>
    </location>
</feature>
<dbReference type="EMBL" id="JAFFZE010000009">
    <property type="protein sequence ID" value="MCT2583492.1"/>
    <property type="molecule type" value="Genomic_DNA"/>
</dbReference>
<evidence type="ECO:0000256" key="4">
    <source>
        <dbReference type="ARBA" id="ARBA00023163"/>
    </source>
</evidence>
<comment type="caution">
    <text evidence="7">The sequence shown here is derived from an EMBL/GenBank/DDBJ whole genome shotgun (WGS) entry which is preliminary data.</text>
</comment>
<dbReference type="PANTHER" id="PTHR30346">
    <property type="entry name" value="TRANSCRIPTIONAL DUAL REGULATOR HCAR-RELATED"/>
    <property type="match status" value="1"/>
</dbReference>
<keyword evidence="4" id="KW-0804">Transcription</keyword>
<feature type="domain" description="LysR substrate-binding" evidence="6">
    <location>
        <begin position="52"/>
        <end position="221"/>
    </location>
</feature>
<evidence type="ECO:0000256" key="5">
    <source>
        <dbReference type="SAM" id="MobiDB-lite"/>
    </source>
</evidence>
<keyword evidence="8" id="KW-1185">Reference proteome</keyword>
<comment type="similarity">
    <text evidence="1">Belongs to the LysR transcriptional regulatory family.</text>
</comment>
<proteinExistence type="inferred from homology"/>
<protein>
    <submittedName>
        <fullName evidence="7">LysR family transcriptional regulator</fullName>
    </submittedName>
</protein>
<organism evidence="7 8">
    <name type="scientific">Actinophytocola gossypii</name>
    <dbReference type="NCBI Taxonomy" id="2812003"/>
    <lineage>
        <taxon>Bacteria</taxon>
        <taxon>Bacillati</taxon>
        <taxon>Actinomycetota</taxon>
        <taxon>Actinomycetes</taxon>
        <taxon>Pseudonocardiales</taxon>
        <taxon>Pseudonocardiaceae</taxon>
    </lineage>
</organism>
<evidence type="ECO:0000256" key="1">
    <source>
        <dbReference type="ARBA" id="ARBA00009437"/>
    </source>
</evidence>
<dbReference type="PANTHER" id="PTHR30346:SF0">
    <property type="entry name" value="HCA OPERON TRANSCRIPTIONAL ACTIVATOR HCAR"/>
    <property type="match status" value="1"/>
</dbReference>
<feature type="compositionally biased region" description="Basic and acidic residues" evidence="5">
    <location>
        <begin position="13"/>
        <end position="22"/>
    </location>
</feature>
<keyword evidence="2" id="KW-0805">Transcription regulation</keyword>
<reference evidence="7 8" key="1">
    <citation type="submission" date="2021-02" db="EMBL/GenBank/DDBJ databases">
        <title>Actinophytocola xerophila sp. nov., isolated from soil of cotton cropping field.</title>
        <authorList>
            <person name="Huang R."/>
            <person name="Chen X."/>
            <person name="Ge X."/>
            <person name="Liu W."/>
        </authorList>
    </citation>
    <scope>NUCLEOTIDE SEQUENCE [LARGE SCALE GENOMIC DNA]</scope>
    <source>
        <strain evidence="7 8">S1-96</strain>
    </source>
</reference>
<evidence type="ECO:0000256" key="3">
    <source>
        <dbReference type="ARBA" id="ARBA00023125"/>
    </source>
</evidence>
<evidence type="ECO:0000256" key="2">
    <source>
        <dbReference type="ARBA" id="ARBA00023015"/>
    </source>
</evidence>
<dbReference type="Gene3D" id="3.40.190.10">
    <property type="entry name" value="Periplasmic binding protein-like II"/>
    <property type="match status" value="2"/>
</dbReference>
<dbReference type="SUPFAM" id="SSF53850">
    <property type="entry name" value="Periplasmic binding protein-like II"/>
    <property type="match status" value="1"/>
</dbReference>
<accession>A0ABT2J6K7</accession>
<gene>
    <name evidence="7" type="ORF">JT362_10225</name>
</gene>
<evidence type="ECO:0000313" key="7">
    <source>
        <dbReference type="EMBL" id="MCT2583492.1"/>
    </source>
</evidence>
<dbReference type="Pfam" id="PF03466">
    <property type="entry name" value="LysR_substrate"/>
    <property type="match status" value="1"/>
</dbReference>
<dbReference type="InterPro" id="IPR005119">
    <property type="entry name" value="LysR_subst-bd"/>
</dbReference>